<reference evidence="1 2" key="1">
    <citation type="journal article" date="2016" name="Mol. Biol. Evol.">
        <title>Comparative Genomics of Early-Diverging Mushroom-Forming Fungi Provides Insights into the Origins of Lignocellulose Decay Capabilities.</title>
        <authorList>
            <person name="Nagy L.G."/>
            <person name="Riley R."/>
            <person name="Tritt A."/>
            <person name="Adam C."/>
            <person name="Daum C."/>
            <person name="Floudas D."/>
            <person name="Sun H."/>
            <person name="Yadav J.S."/>
            <person name="Pangilinan J."/>
            <person name="Larsson K.H."/>
            <person name="Matsuura K."/>
            <person name="Barry K."/>
            <person name="Labutti K."/>
            <person name="Kuo R."/>
            <person name="Ohm R.A."/>
            <person name="Bhattacharya S.S."/>
            <person name="Shirouzu T."/>
            <person name="Yoshinaga Y."/>
            <person name="Martin F.M."/>
            <person name="Grigoriev I.V."/>
            <person name="Hibbett D.S."/>
        </authorList>
    </citation>
    <scope>NUCLEOTIDE SEQUENCE [LARGE SCALE GENOMIC DNA]</scope>
    <source>
        <strain evidence="1 2">TUFC12733</strain>
    </source>
</reference>
<sequence>MRDGMVLTTLPAVFLNHQPLAAAGEVSTTLLVKQLAVEIDGDVLALGPHIPGYRWLLGMAHPAPVDV</sequence>
<accession>A0A167I9H6</accession>
<organism evidence="1 2">
    <name type="scientific">Calocera viscosa (strain TUFC12733)</name>
    <dbReference type="NCBI Taxonomy" id="1330018"/>
    <lineage>
        <taxon>Eukaryota</taxon>
        <taxon>Fungi</taxon>
        <taxon>Dikarya</taxon>
        <taxon>Basidiomycota</taxon>
        <taxon>Agaricomycotina</taxon>
        <taxon>Dacrymycetes</taxon>
        <taxon>Dacrymycetales</taxon>
        <taxon>Dacrymycetaceae</taxon>
        <taxon>Calocera</taxon>
    </lineage>
</organism>
<name>A0A167I9H6_CALVF</name>
<dbReference type="AlphaFoldDB" id="A0A167I9H6"/>
<gene>
    <name evidence="1" type="ORF">CALVIDRAFT_567470</name>
</gene>
<protein>
    <submittedName>
        <fullName evidence="1">Uncharacterized protein</fullName>
    </submittedName>
</protein>
<keyword evidence="2" id="KW-1185">Reference proteome</keyword>
<evidence type="ECO:0000313" key="2">
    <source>
        <dbReference type="Proteomes" id="UP000076738"/>
    </source>
</evidence>
<dbReference type="Proteomes" id="UP000076738">
    <property type="component" value="Unassembled WGS sequence"/>
</dbReference>
<proteinExistence type="predicted"/>
<evidence type="ECO:0000313" key="1">
    <source>
        <dbReference type="EMBL" id="KZO92424.1"/>
    </source>
</evidence>
<dbReference type="EMBL" id="KV417311">
    <property type="protein sequence ID" value="KZO92424.1"/>
    <property type="molecule type" value="Genomic_DNA"/>
</dbReference>